<sequence>MFLLAGQNNPANTLAFGLIELARQPQFQEQLHTEIQSHSMLAAGSQTPYDEMPLLNAFIKELLRFYPAKPLTDRMAVQDTAIPLSQSIVTSKGERLTSTPVRKGQIMTVAIASYQRFIRTAWGSDVHEFRPSRWMKRTPQQKEVLGPYVGLLAFLGSTHTRLGWGLAILEMQAILYKLVGKFSFALPEDDVIRTRLANTLLPAGRSGEEAAPLRVTRIAESSKAHGSVVAHTELEST</sequence>
<evidence type="ECO:0000256" key="12">
    <source>
        <dbReference type="ARBA" id="ARBA00023136"/>
    </source>
</evidence>
<dbReference type="GO" id="GO:0004497">
    <property type="term" value="F:monooxygenase activity"/>
    <property type="evidence" value="ECO:0007669"/>
    <property type="project" value="UniProtKB-KW"/>
</dbReference>
<comment type="similarity">
    <text evidence="4">Belongs to the cytochrome P450 family.</text>
</comment>
<comment type="subcellular location">
    <subcellularLocation>
        <location evidence="2">Membrane</location>
    </subcellularLocation>
</comment>
<accession>A0A8H6YKD7</accession>
<dbReference type="SUPFAM" id="SSF48264">
    <property type="entry name" value="Cytochrome P450"/>
    <property type="match status" value="1"/>
</dbReference>
<keyword evidence="10" id="KW-0408">Iron</keyword>
<dbReference type="Proteomes" id="UP000620124">
    <property type="component" value="Unassembled WGS sequence"/>
</dbReference>
<dbReference type="EMBL" id="JACAZI010000005">
    <property type="protein sequence ID" value="KAF7359884.1"/>
    <property type="molecule type" value="Genomic_DNA"/>
</dbReference>
<evidence type="ECO:0000256" key="9">
    <source>
        <dbReference type="ARBA" id="ARBA00023002"/>
    </source>
</evidence>
<dbReference type="GO" id="GO:0016705">
    <property type="term" value="F:oxidoreductase activity, acting on paired donors, with incorporation or reduction of molecular oxygen"/>
    <property type="evidence" value="ECO:0007669"/>
    <property type="project" value="InterPro"/>
</dbReference>
<dbReference type="AlphaFoldDB" id="A0A8H6YKD7"/>
<name>A0A8H6YKD7_9AGAR</name>
<dbReference type="Gene3D" id="1.10.630.10">
    <property type="entry name" value="Cytochrome P450"/>
    <property type="match status" value="1"/>
</dbReference>
<evidence type="ECO:0000256" key="10">
    <source>
        <dbReference type="ARBA" id="ARBA00023004"/>
    </source>
</evidence>
<evidence type="ECO:0000256" key="11">
    <source>
        <dbReference type="ARBA" id="ARBA00023033"/>
    </source>
</evidence>
<gene>
    <name evidence="13" type="ORF">MVEN_00714000</name>
</gene>
<dbReference type="InterPro" id="IPR001128">
    <property type="entry name" value="Cyt_P450"/>
</dbReference>
<keyword evidence="11" id="KW-0503">Monooxygenase</keyword>
<dbReference type="InterPro" id="IPR036396">
    <property type="entry name" value="Cyt_P450_sf"/>
</dbReference>
<keyword evidence="8" id="KW-1133">Transmembrane helix</keyword>
<evidence type="ECO:0000256" key="1">
    <source>
        <dbReference type="ARBA" id="ARBA00001971"/>
    </source>
</evidence>
<dbReference type="Pfam" id="PF00067">
    <property type="entry name" value="p450"/>
    <property type="match status" value="1"/>
</dbReference>
<evidence type="ECO:0000256" key="2">
    <source>
        <dbReference type="ARBA" id="ARBA00004370"/>
    </source>
</evidence>
<evidence type="ECO:0000256" key="4">
    <source>
        <dbReference type="ARBA" id="ARBA00010617"/>
    </source>
</evidence>
<protein>
    <submittedName>
        <fullName evidence="13">Cytochrome P450</fullName>
    </submittedName>
</protein>
<dbReference type="PANTHER" id="PTHR24305:SF166">
    <property type="entry name" value="CYTOCHROME P450 12A4, MITOCHONDRIAL-RELATED"/>
    <property type="match status" value="1"/>
</dbReference>
<organism evidence="13 14">
    <name type="scientific">Mycena venus</name>
    <dbReference type="NCBI Taxonomy" id="2733690"/>
    <lineage>
        <taxon>Eukaryota</taxon>
        <taxon>Fungi</taxon>
        <taxon>Dikarya</taxon>
        <taxon>Basidiomycota</taxon>
        <taxon>Agaricomycotina</taxon>
        <taxon>Agaricomycetes</taxon>
        <taxon>Agaricomycetidae</taxon>
        <taxon>Agaricales</taxon>
        <taxon>Marasmiineae</taxon>
        <taxon>Mycenaceae</taxon>
        <taxon>Mycena</taxon>
    </lineage>
</organism>
<dbReference type="GO" id="GO:0005506">
    <property type="term" value="F:iron ion binding"/>
    <property type="evidence" value="ECO:0007669"/>
    <property type="project" value="InterPro"/>
</dbReference>
<evidence type="ECO:0000313" key="13">
    <source>
        <dbReference type="EMBL" id="KAF7359884.1"/>
    </source>
</evidence>
<evidence type="ECO:0000256" key="7">
    <source>
        <dbReference type="ARBA" id="ARBA00022723"/>
    </source>
</evidence>
<evidence type="ECO:0000256" key="6">
    <source>
        <dbReference type="ARBA" id="ARBA00022692"/>
    </source>
</evidence>
<evidence type="ECO:0000256" key="3">
    <source>
        <dbReference type="ARBA" id="ARBA00004721"/>
    </source>
</evidence>
<evidence type="ECO:0000256" key="8">
    <source>
        <dbReference type="ARBA" id="ARBA00022989"/>
    </source>
</evidence>
<proteinExistence type="inferred from homology"/>
<dbReference type="InterPro" id="IPR050121">
    <property type="entry name" value="Cytochrome_P450_monoxygenase"/>
</dbReference>
<dbReference type="GO" id="GO:0020037">
    <property type="term" value="F:heme binding"/>
    <property type="evidence" value="ECO:0007669"/>
    <property type="project" value="InterPro"/>
</dbReference>
<comment type="cofactor">
    <cofactor evidence="1">
        <name>heme</name>
        <dbReference type="ChEBI" id="CHEBI:30413"/>
    </cofactor>
</comment>
<keyword evidence="5" id="KW-0349">Heme</keyword>
<keyword evidence="14" id="KW-1185">Reference proteome</keyword>
<evidence type="ECO:0000256" key="5">
    <source>
        <dbReference type="ARBA" id="ARBA00022617"/>
    </source>
</evidence>
<keyword evidence="9" id="KW-0560">Oxidoreductase</keyword>
<comment type="caution">
    <text evidence="13">The sequence shown here is derived from an EMBL/GenBank/DDBJ whole genome shotgun (WGS) entry which is preliminary data.</text>
</comment>
<evidence type="ECO:0000313" key="14">
    <source>
        <dbReference type="Proteomes" id="UP000620124"/>
    </source>
</evidence>
<comment type="pathway">
    <text evidence="3">Secondary metabolite biosynthesis; terpenoid biosynthesis.</text>
</comment>
<keyword evidence="7" id="KW-0479">Metal-binding</keyword>
<dbReference type="OrthoDB" id="3203564at2759"/>
<reference evidence="13" key="1">
    <citation type="submission" date="2020-05" db="EMBL/GenBank/DDBJ databases">
        <title>Mycena genomes resolve the evolution of fungal bioluminescence.</title>
        <authorList>
            <person name="Tsai I.J."/>
        </authorList>
    </citation>
    <scope>NUCLEOTIDE SEQUENCE</scope>
    <source>
        <strain evidence="13">CCC161011</strain>
    </source>
</reference>
<keyword evidence="6" id="KW-0812">Transmembrane</keyword>
<dbReference type="PANTHER" id="PTHR24305">
    <property type="entry name" value="CYTOCHROME P450"/>
    <property type="match status" value="1"/>
</dbReference>
<dbReference type="GO" id="GO:0016020">
    <property type="term" value="C:membrane"/>
    <property type="evidence" value="ECO:0007669"/>
    <property type="project" value="UniProtKB-SubCell"/>
</dbReference>
<keyword evidence="12" id="KW-0472">Membrane</keyword>